<comment type="caution">
    <text evidence="6">The sequence shown here is derived from an EMBL/GenBank/DDBJ whole genome shotgun (WGS) entry which is preliminary data.</text>
</comment>
<comment type="similarity">
    <text evidence="1">Belongs to the WD repeat Groucho/TLE family.</text>
</comment>
<dbReference type="SUPFAM" id="SSF50978">
    <property type="entry name" value="WD40 repeat-like"/>
    <property type="match status" value="1"/>
</dbReference>
<evidence type="ECO:0000256" key="4">
    <source>
        <dbReference type="PROSITE-ProRule" id="PRU00221"/>
    </source>
</evidence>
<dbReference type="STRING" id="246404.A0A507FQN5"/>
<evidence type="ECO:0000256" key="3">
    <source>
        <dbReference type="ARBA" id="ARBA00022737"/>
    </source>
</evidence>
<proteinExistence type="inferred from homology"/>
<sequence length="883" mass="94686">MISDETKAAILRKTGGGVAGQTATAKQLVSPFEFSNLSMMAEAAANAEKSMSDAVFMIDEFSNSNTSAQQEEADRFSTHRSTSSSNLNNSSNAYLERSQSTSNSSSHSTPAPHTKSNPYNTEAAYTRRDSGFISMTQNPASPQPHFVHIAPAQTHQSMTNAVQAVAAKAISDEHPFFTKAIPHHQEEQPAHQQRHSQQQHAQQRQVQQQQPLNHFHHKEPFDPQNHPPPQPASQTQPVAPLMLNMTSIATRLHLNPTAIPSPQAFTHPTLGPTVSWTSGLLADRGITNPTVELSETQRSAFTAADSIILQAVKERNQFLEIARALVAECGTAREVGAKYLGILKQLLPFVPSNVQVGVKMDVDAIEKLSRESSAKAQIVTQPNVAPALSIPASRPESIESGRGSRFAEFVEAQERSGQITGATCSTAQLPPQTALKRARAATSTPKTEPNHILATSFSTASLSLPPSVTASNETSVPPTLQTVSACAISKAGSQTFPSSKKLATAPNNGPLSTIARPVVQVNPPGGYKLCTTVMNKEVVCAMAVSRPFKYLFTGSLGSVKIWDVSVVMDEAPQVGTIEISANYIRTIRLTQDGKFLVAGGESQDVSICNINTSTPHVVGKIPTGGFDTYTLTVTHDSRAVLVGGHDNCIQLWDIHTRHFIRTFSGHTAAVTCSSLSRDGTKLYSGSCDKTVRLWDVSSGQCLESFTFPSPVHSFDLNPLIPILTVGLEDRVAQRVLWRSPTQNSATNGNGNACNPLTGSSGGAGSAEGDESLLTYIQWDDDDGEEKAPWPLVKYSRSGMWFMVGGMNGVLSAFKESNAQNGAASALQQPQQFPKGRSGSRRNPVKVCDVPSDRSAVICGEISSCGNYLVCLEFLVASMGSNEI</sequence>
<feature type="region of interest" description="Disordered" evidence="5">
    <location>
        <begin position="821"/>
        <end position="845"/>
    </location>
</feature>
<dbReference type="InterPro" id="IPR019775">
    <property type="entry name" value="WD40_repeat_CS"/>
</dbReference>
<evidence type="ECO:0000313" key="6">
    <source>
        <dbReference type="EMBL" id="TPX78584.1"/>
    </source>
</evidence>
<dbReference type="AlphaFoldDB" id="A0A507FQN5"/>
<feature type="region of interest" description="Disordered" evidence="5">
    <location>
        <begin position="184"/>
        <end position="236"/>
    </location>
</feature>
<protein>
    <submittedName>
        <fullName evidence="6">Uncharacterized protein</fullName>
    </submittedName>
</protein>
<dbReference type="GO" id="GO:0005667">
    <property type="term" value="C:transcription regulator complex"/>
    <property type="evidence" value="ECO:0007669"/>
    <property type="project" value="TreeGrafter"/>
</dbReference>
<feature type="region of interest" description="Disordered" evidence="5">
    <location>
        <begin position="66"/>
        <end position="120"/>
    </location>
</feature>
<evidence type="ECO:0000256" key="5">
    <source>
        <dbReference type="SAM" id="MobiDB-lite"/>
    </source>
</evidence>
<dbReference type="EMBL" id="QEAP01000002">
    <property type="protein sequence ID" value="TPX78584.1"/>
    <property type="molecule type" value="Genomic_DNA"/>
</dbReference>
<feature type="compositionally biased region" description="Polar residues" evidence="5">
    <location>
        <begin position="821"/>
        <end position="831"/>
    </location>
</feature>
<reference evidence="6 7" key="1">
    <citation type="journal article" date="2019" name="Sci. Rep.">
        <title>Comparative genomics of chytrid fungi reveal insights into the obligate biotrophic and pathogenic lifestyle of Synchytrium endobioticum.</title>
        <authorList>
            <person name="van de Vossenberg B.T.L.H."/>
            <person name="Warris S."/>
            <person name="Nguyen H.D.T."/>
            <person name="van Gent-Pelzer M.P.E."/>
            <person name="Joly D.L."/>
            <person name="van de Geest H.C."/>
            <person name="Bonants P.J.M."/>
            <person name="Smith D.S."/>
            <person name="Levesque C.A."/>
            <person name="van der Lee T.A.J."/>
        </authorList>
    </citation>
    <scope>NUCLEOTIDE SEQUENCE [LARGE SCALE GENOMIC DNA]</scope>
    <source>
        <strain evidence="6 7">CBS 675.73</strain>
    </source>
</reference>
<gene>
    <name evidence="6" type="ORF">CcCBS67573_g00182</name>
</gene>
<feature type="repeat" description="WD" evidence="4">
    <location>
        <begin position="630"/>
        <end position="662"/>
    </location>
</feature>
<evidence type="ECO:0000313" key="7">
    <source>
        <dbReference type="Proteomes" id="UP000320333"/>
    </source>
</evidence>
<feature type="compositionally biased region" description="Low complexity" evidence="5">
    <location>
        <begin position="195"/>
        <end position="211"/>
    </location>
</feature>
<dbReference type="PROSITE" id="PS00678">
    <property type="entry name" value="WD_REPEATS_1"/>
    <property type="match status" value="1"/>
</dbReference>
<feature type="repeat" description="WD" evidence="4">
    <location>
        <begin position="663"/>
        <end position="704"/>
    </location>
</feature>
<feature type="compositionally biased region" description="Polar residues" evidence="5">
    <location>
        <begin position="741"/>
        <end position="757"/>
    </location>
</feature>
<dbReference type="InterPro" id="IPR036322">
    <property type="entry name" value="WD40_repeat_dom_sf"/>
</dbReference>
<dbReference type="InterPro" id="IPR001680">
    <property type="entry name" value="WD40_rpt"/>
</dbReference>
<dbReference type="PROSITE" id="PS50294">
    <property type="entry name" value="WD_REPEATS_REGION"/>
    <property type="match status" value="1"/>
</dbReference>
<dbReference type="InterPro" id="IPR015943">
    <property type="entry name" value="WD40/YVTN_repeat-like_dom_sf"/>
</dbReference>
<dbReference type="GO" id="GO:0003714">
    <property type="term" value="F:transcription corepressor activity"/>
    <property type="evidence" value="ECO:0007669"/>
    <property type="project" value="TreeGrafter"/>
</dbReference>
<feature type="compositionally biased region" description="Low complexity" evidence="5">
    <location>
        <begin position="81"/>
        <end position="116"/>
    </location>
</feature>
<dbReference type="Gene3D" id="2.130.10.10">
    <property type="entry name" value="YVTN repeat-like/Quinoprotein amine dehydrogenase"/>
    <property type="match status" value="1"/>
</dbReference>
<evidence type="ECO:0000256" key="1">
    <source>
        <dbReference type="ARBA" id="ARBA00005969"/>
    </source>
</evidence>
<accession>A0A507FQN5</accession>
<keyword evidence="7" id="KW-1185">Reference proteome</keyword>
<dbReference type="Proteomes" id="UP000320333">
    <property type="component" value="Unassembled WGS sequence"/>
</dbReference>
<dbReference type="Pfam" id="PF00400">
    <property type="entry name" value="WD40"/>
    <property type="match status" value="1"/>
</dbReference>
<dbReference type="PANTHER" id="PTHR10814">
    <property type="entry name" value="TRANSDUCIN-LIKE ENHANCER PROTEIN"/>
    <property type="match status" value="1"/>
</dbReference>
<keyword evidence="2 4" id="KW-0853">WD repeat</keyword>
<dbReference type="GO" id="GO:0005634">
    <property type="term" value="C:nucleus"/>
    <property type="evidence" value="ECO:0007669"/>
    <property type="project" value="InterPro"/>
</dbReference>
<feature type="region of interest" description="Disordered" evidence="5">
    <location>
        <begin position="741"/>
        <end position="765"/>
    </location>
</feature>
<evidence type="ECO:0000256" key="2">
    <source>
        <dbReference type="ARBA" id="ARBA00022574"/>
    </source>
</evidence>
<dbReference type="SMART" id="SM00320">
    <property type="entry name" value="WD40"/>
    <property type="match status" value="4"/>
</dbReference>
<keyword evidence="3" id="KW-0677">Repeat</keyword>
<dbReference type="InterPro" id="IPR009146">
    <property type="entry name" value="Groucho_enhance"/>
</dbReference>
<dbReference type="OrthoDB" id="10257301at2759"/>
<dbReference type="PROSITE" id="PS50082">
    <property type="entry name" value="WD_REPEATS_2"/>
    <property type="match status" value="2"/>
</dbReference>
<name>A0A507FQN5_9FUNG</name>
<organism evidence="6 7">
    <name type="scientific">Chytriomyces confervae</name>
    <dbReference type="NCBI Taxonomy" id="246404"/>
    <lineage>
        <taxon>Eukaryota</taxon>
        <taxon>Fungi</taxon>
        <taxon>Fungi incertae sedis</taxon>
        <taxon>Chytridiomycota</taxon>
        <taxon>Chytridiomycota incertae sedis</taxon>
        <taxon>Chytridiomycetes</taxon>
        <taxon>Chytridiales</taxon>
        <taxon>Chytriomycetaceae</taxon>
        <taxon>Chytriomyces</taxon>
    </lineage>
</organism>
<dbReference type="PANTHER" id="PTHR10814:SF21">
    <property type="entry name" value="PROTEIN GROUCHO"/>
    <property type="match status" value="1"/>
</dbReference>